<proteinExistence type="predicted"/>
<accession>A0A017RWI2</accession>
<dbReference type="RefSeq" id="WP_035379154.1">
    <property type="nucleotide sequence ID" value="NZ_AZQP01000014.1"/>
</dbReference>
<sequence length="75" mass="8573">MNGRILAKLNHGAEEITRITDVLSFGEYNITGLELKVEENASVSLDIRLEQCESKLYEFIDYISELLDVREIVVL</sequence>
<gene>
    <name evidence="1" type="ORF">Q428_06330</name>
</gene>
<dbReference type="EMBL" id="AZQP01000014">
    <property type="protein sequence ID" value="EYE88764.1"/>
    <property type="molecule type" value="Genomic_DNA"/>
</dbReference>
<keyword evidence="2" id="KW-1185">Reference proteome</keyword>
<name>A0A017RWI2_9CLOT</name>
<protein>
    <recommendedName>
        <fullName evidence="3">ACT domain-containing protein</fullName>
    </recommendedName>
</protein>
<organism evidence="1 2">
    <name type="scientific">Fervidicella metallireducens AeB</name>
    <dbReference type="NCBI Taxonomy" id="1403537"/>
    <lineage>
        <taxon>Bacteria</taxon>
        <taxon>Bacillati</taxon>
        <taxon>Bacillota</taxon>
        <taxon>Clostridia</taxon>
        <taxon>Eubacteriales</taxon>
        <taxon>Clostridiaceae</taxon>
        <taxon>Fervidicella</taxon>
    </lineage>
</organism>
<dbReference type="Proteomes" id="UP000019681">
    <property type="component" value="Unassembled WGS sequence"/>
</dbReference>
<evidence type="ECO:0008006" key="3">
    <source>
        <dbReference type="Google" id="ProtNLM"/>
    </source>
</evidence>
<reference evidence="1 2" key="1">
    <citation type="journal article" date="2014" name="Genome Announc.">
        <title>Draft Genome Sequence of Fervidicella metallireducens Strain AeBT, an Iron-Reducing Thermoanaerobe from the Great Artesian Basin.</title>
        <authorList>
            <person name="Patel B.K."/>
        </authorList>
    </citation>
    <scope>NUCLEOTIDE SEQUENCE [LARGE SCALE GENOMIC DNA]</scope>
    <source>
        <strain evidence="1 2">AeB</strain>
    </source>
</reference>
<comment type="caution">
    <text evidence="1">The sequence shown here is derived from an EMBL/GenBank/DDBJ whole genome shotgun (WGS) entry which is preliminary data.</text>
</comment>
<evidence type="ECO:0000313" key="1">
    <source>
        <dbReference type="EMBL" id="EYE88764.1"/>
    </source>
</evidence>
<dbReference type="AlphaFoldDB" id="A0A017RWI2"/>
<evidence type="ECO:0000313" key="2">
    <source>
        <dbReference type="Proteomes" id="UP000019681"/>
    </source>
</evidence>